<dbReference type="InterPro" id="IPR013083">
    <property type="entry name" value="Znf_RING/FYVE/PHD"/>
</dbReference>
<gene>
    <name evidence="6" type="ORF">KQX54_014199</name>
</gene>
<dbReference type="InterPro" id="IPR001965">
    <property type="entry name" value="Znf_PHD"/>
</dbReference>
<feature type="compositionally biased region" description="Basic and acidic residues" evidence="4">
    <location>
        <begin position="168"/>
        <end position="179"/>
    </location>
</feature>
<comment type="caution">
    <text evidence="6">The sequence shown here is derived from an EMBL/GenBank/DDBJ whole genome shotgun (WGS) entry which is preliminary data.</text>
</comment>
<keyword evidence="2" id="KW-0863">Zinc-finger</keyword>
<accession>A0AAV7II28</accession>
<evidence type="ECO:0000256" key="2">
    <source>
        <dbReference type="ARBA" id="ARBA00022771"/>
    </source>
</evidence>
<dbReference type="InterPro" id="IPR011011">
    <property type="entry name" value="Znf_FYVE_PHD"/>
</dbReference>
<reference evidence="6 7" key="1">
    <citation type="journal article" date="2021" name="J. Hered.">
        <title>A chromosome-level genome assembly of the parasitoid wasp, Cotesia glomerata (Hymenoptera: Braconidae).</title>
        <authorList>
            <person name="Pinto B.J."/>
            <person name="Weis J.J."/>
            <person name="Gamble T."/>
            <person name="Ode P.J."/>
            <person name="Paul R."/>
            <person name="Zaspel J.M."/>
        </authorList>
    </citation>
    <scope>NUCLEOTIDE SEQUENCE [LARGE SCALE GENOMIC DNA]</scope>
    <source>
        <strain evidence="6">CgM1</strain>
    </source>
</reference>
<name>A0AAV7II28_COTGL</name>
<evidence type="ECO:0000256" key="4">
    <source>
        <dbReference type="SAM" id="MobiDB-lite"/>
    </source>
</evidence>
<evidence type="ECO:0000256" key="1">
    <source>
        <dbReference type="ARBA" id="ARBA00022723"/>
    </source>
</evidence>
<dbReference type="SUPFAM" id="SSF57903">
    <property type="entry name" value="FYVE/PHD zinc finger"/>
    <property type="match status" value="1"/>
</dbReference>
<feature type="domain" description="Zinc finger PHD-type" evidence="5">
    <location>
        <begin position="663"/>
        <end position="706"/>
    </location>
</feature>
<keyword evidence="7" id="KW-1185">Reference proteome</keyword>
<dbReference type="SMART" id="SM00249">
    <property type="entry name" value="PHD"/>
    <property type="match status" value="1"/>
</dbReference>
<evidence type="ECO:0000313" key="7">
    <source>
        <dbReference type="Proteomes" id="UP000826195"/>
    </source>
</evidence>
<feature type="compositionally biased region" description="Polar residues" evidence="4">
    <location>
        <begin position="126"/>
        <end position="137"/>
    </location>
</feature>
<protein>
    <recommendedName>
        <fullName evidence="5">Zinc finger PHD-type domain-containing protein</fullName>
    </recommendedName>
</protein>
<evidence type="ECO:0000256" key="3">
    <source>
        <dbReference type="ARBA" id="ARBA00022833"/>
    </source>
</evidence>
<evidence type="ECO:0000259" key="5">
    <source>
        <dbReference type="SMART" id="SM00249"/>
    </source>
</evidence>
<evidence type="ECO:0000313" key="6">
    <source>
        <dbReference type="EMBL" id="KAH0561186.1"/>
    </source>
</evidence>
<dbReference type="GO" id="GO:0008270">
    <property type="term" value="F:zinc ion binding"/>
    <property type="evidence" value="ECO:0007669"/>
    <property type="project" value="UniProtKB-KW"/>
</dbReference>
<dbReference type="AlphaFoldDB" id="A0AAV7II28"/>
<dbReference type="Gene3D" id="3.30.40.10">
    <property type="entry name" value="Zinc/RING finger domain, C3HC4 (zinc finger)"/>
    <property type="match status" value="1"/>
</dbReference>
<sequence length="710" mass="79806">MSENSHLSKGQRFYNIKDVNNTIENLEKVLNCEITRGNTKKLNGNDDELKERLYYEYVIFQCPKSGFPDSKVEEKNRKRKRESAKTNCPFQIHLKLASKRKVKGESQYLYVESWSFEHKHDPIVMDTTNDPGTSNESQTKKKRMRKNRQTSADQMSGTVNLQPGISKDPSRSTVADDSKNEFDLGIKLAKDKKSSLQNEQDSPDVEFESALQAVEKIVLSRTERGECLKKLENLLLFFKNNDYPNESNRINNIGSLNKSANDKNSRAAINEKSPAETGDVPEKVDIIPIQTKILSVDANSSENKNHSDLPHNYEFSDNTDMHLNAKNPAGSEIGYEMKTAEIRDSKKIDKAEASTVGNILQALGTHCVISKIVKETTPLSIIDDPASTNNENINVVILNNSSGNGENMAEKNSITSAHIKKPQFDGNNSGNKNHSDLVSNDQLSDAIVMHLNVKNPAGNEIGDRIIEESPAGTGDIPAKFDTIPTQVQILLADANSSDNKNHSDLPHNYEFSDNTDIQLNANNPVDGEIVNQAKTADDHTDTNLISISNELELEKSGIVDEGNKKSETDNVHQKTMPVEFALLPQAEQEFRILLSIFNDEEYVQRVDKKNKIKKSDVTKLTYIDLKDPIVSCDLDPVKQYFTSHAFTYLKEVIQVKIDSHVWTCEACKKSIVEQCVCCDQCLYWFEWSCAGINENPTENWFCKNCIDKNN</sequence>
<feature type="region of interest" description="Disordered" evidence="4">
    <location>
        <begin position="258"/>
        <end position="279"/>
    </location>
</feature>
<feature type="region of interest" description="Disordered" evidence="4">
    <location>
        <begin position="122"/>
        <end position="179"/>
    </location>
</feature>
<feature type="compositionally biased region" description="Polar residues" evidence="4">
    <location>
        <begin position="149"/>
        <end position="163"/>
    </location>
</feature>
<keyword evidence="1" id="KW-0479">Metal-binding</keyword>
<organism evidence="6 7">
    <name type="scientific">Cotesia glomerata</name>
    <name type="common">Lepidopteran parasitic wasp</name>
    <name type="synonym">Apanteles glomeratus</name>
    <dbReference type="NCBI Taxonomy" id="32391"/>
    <lineage>
        <taxon>Eukaryota</taxon>
        <taxon>Metazoa</taxon>
        <taxon>Ecdysozoa</taxon>
        <taxon>Arthropoda</taxon>
        <taxon>Hexapoda</taxon>
        <taxon>Insecta</taxon>
        <taxon>Pterygota</taxon>
        <taxon>Neoptera</taxon>
        <taxon>Endopterygota</taxon>
        <taxon>Hymenoptera</taxon>
        <taxon>Apocrita</taxon>
        <taxon>Ichneumonoidea</taxon>
        <taxon>Braconidae</taxon>
        <taxon>Microgastrinae</taxon>
        <taxon>Cotesia</taxon>
    </lineage>
</organism>
<dbReference type="Proteomes" id="UP000826195">
    <property type="component" value="Unassembled WGS sequence"/>
</dbReference>
<proteinExistence type="predicted"/>
<keyword evidence="3" id="KW-0862">Zinc</keyword>
<dbReference type="EMBL" id="JAHXZJ010000374">
    <property type="protein sequence ID" value="KAH0561186.1"/>
    <property type="molecule type" value="Genomic_DNA"/>
</dbReference>